<dbReference type="HOGENOM" id="CLU_014881_3_2_0"/>
<keyword evidence="5" id="KW-0411">Iron-sulfur</keyword>
<evidence type="ECO:0000256" key="4">
    <source>
        <dbReference type="ARBA" id="ARBA00023004"/>
    </source>
</evidence>
<dbReference type="Pfam" id="PF14697">
    <property type="entry name" value="Fer4_21"/>
    <property type="match status" value="1"/>
</dbReference>
<accession>H0UNP1</accession>
<evidence type="ECO:0000256" key="5">
    <source>
        <dbReference type="ARBA" id="ARBA00023014"/>
    </source>
</evidence>
<organism evidence="7 8">
    <name type="scientific">Thermanaerovibrio velox DSM 12556</name>
    <dbReference type="NCBI Taxonomy" id="926567"/>
    <lineage>
        <taxon>Bacteria</taxon>
        <taxon>Thermotogati</taxon>
        <taxon>Synergistota</taxon>
        <taxon>Synergistia</taxon>
        <taxon>Synergistales</taxon>
        <taxon>Synergistaceae</taxon>
        <taxon>Thermanaerovibrio</taxon>
    </lineage>
</organism>
<evidence type="ECO:0000313" key="8">
    <source>
        <dbReference type="Proteomes" id="UP000005730"/>
    </source>
</evidence>
<dbReference type="Gene3D" id="3.40.30.10">
    <property type="entry name" value="Glutaredoxin"/>
    <property type="match status" value="1"/>
</dbReference>
<dbReference type="Pfam" id="PF01512">
    <property type="entry name" value="Complex1_51K"/>
    <property type="match status" value="1"/>
</dbReference>
<dbReference type="GO" id="GO:0051539">
    <property type="term" value="F:4 iron, 4 sulfur cluster binding"/>
    <property type="evidence" value="ECO:0007669"/>
    <property type="project" value="UniProtKB-KW"/>
</dbReference>
<dbReference type="InterPro" id="IPR019554">
    <property type="entry name" value="Soluble_ligand-bd"/>
</dbReference>
<name>H0UNP1_9BACT</name>
<dbReference type="SUPFAM" id="SSF140490">
    <property type="entry name" value="Nqo1C-terminal domain-like"/>
    <property type="match status" value="1"/>
</dbReference>
<evidence type="ECO:0000256" key="3">
    <source>
        <dbReference type="ARBA" id="ARBA00022723"/>
    </source>
</evidence>
<dbReference type="InterPro" id="IPR001949">
    <property type="entry name" value="NADH-UbQ_OxRdtase_51kDa_CS"/>
</dbReference>
<keyword evidence="3" id="KW-0479">Metal-binding</keyword>
<sequence>MRFSSPIDLESYRDCLAGRAEPPVAVRVCAGTGCLAGGSERVFKALVEEASRVGFRGSLDFEAKCSGCHGFCEEGPIVVCRIQGREVFYRKVRPEDAGDILASLREGVVLERLLYREGRQAFESEEEIPFYAGQTRKVLARCGKVDPKSLDDYIAAGGYSALVKALGMEPQTIIDMVDRAGLRGRGGGGFPAGRKWASCRAASGKHKFVLANGDEGDPGAFMDRSLMEGDPHAVLEGMIIGAYAVGASKGFIYVRDEYPLAVENLSFAIKNAREAGLLGRRILGTSFSFDMDICRGGGAFVCGESSALMASIEGRTGEPRVKYIRSTEKGLWNCPTVLNNVETWANVPIIINEGPDVYRALGTQGSPGTKVFSLVGKVKRTGLVEVPMGTSLREIIFNIGGGMRGKGRFKAVQTGGPSGGCLPEDKLDLPVDFDRLTEEGSMMGSGGMIVMDHRTCMVDVARYFVSFLEMESCGKCVPCREGLRAMREILEDLCSGKGRAGDMDLLVSMGEALSDTALCGLGQTAANPVLSTVRYFRDEYLEHEIKGFCRAGVCRGMFSARIDQNLCVSCGACVKGCSFGAIKKLEDGKYGVTDLCEGCGACLDLCPVGAIEPSMEVNER</sequence>
<dbReference type="PROSITE" id="PS51379">
    <property type="entry name" value="4FE4S_FER_2"/>
    <property type="match status" value="2"/>
</dbReference>
<dbReference type="PANTHER" id="PTHR43578:SF3">
    <property type="entry name" value="NADH-QUINONE OXIDOREDUCTASE SUBUNIT F"/>
    <property type="match status" value="1"/>
</dbReference>
<evidence type="ECO:0000313" key="7">
    <source>
        <dbReference type="EMBL" id="EHM10456.1"/>
    </source>
</evidence>
<dbReference type="Pfam" id="PF01257">
    <property type="entry name" value="2Fe-2S_thioredx"/>
    <property type="match status" value="1"/>
</dbReference>
<dbReference type="AlphaFoldDB" id="H0UNP1"/>
<dbReference type="OrthoDB" id="9761899at2"/>
<dbReference type="Gene3D" id="3.10.20.600">
    <property type="match status" value="1"/>
</dbReference>
<dbReference type="Gene3D" id="3.30.70.20">
    <property type="match status" value="1"/>
</dbReference>
<dbReference type="InterPro" id="IPR037225">
    <property type="entry name" value="Nuo51_FMN-bd_sf"/>
</dbReference>
<dbReference type="EMBL" id="CM001377">
    <property type="protein sequence ID" value="EHM10456.1"/>
    <property type="molecule type" value="Genomic_DNA"/>
</dbReference>
<dbReference type="Gene3D" id="3.40.50.11540">
    <property type="entry name" value="NADH-ubiquinone oxidoreductase 51kDa subunit"/>
    <property type="match status" value="1"/>
</dbReference>
<feature type="domain" description="4Fe-4S ferredoxin-type" evidence="6">
    <location>
        <begin position="593"/>
        <end position="616"/>
    </location>
</feature>
<dbReference type="Gene3D" id="6.10.250.1450">
    <property type="match status" value="1"/>
</dbReference>
<dbReference type="SUPFAM" id="SSF142984">
    <property type="entry name" value="Nqo1 middle domain-like"/>
    <property type="match status" value="1"/>
</dbReference>
<proteinExistence type="inferred from homology"/>
<keyword evidence="4" id="KW-0408">Iron</keyword>
<gene>
    <name evidence="7" type="ORF">TheveDRAFT_1337</name>
</gene>
<dbReference type="CDD" id="cd02980">
    <property type="entry name" value="TRX_Fd_family"/>
    <property type="match status" value="1"/>
</dbReference>
<dbReference type="SUPFAM" id="SSF54862">
    <property type="entry name" value="4Fe-4S ferredoxins"/>
    <property type="match status" value="1"/>
</dbReference>
<dbReference type="Proteomes" id="UP000005730">
    <property type="component" value="Chromosome"/>
</dbReference>
<evidence type="ECO:0000256" key="1">
    <source>
        <dbReference type="ARBA" id="ARBA00007523"/>
    </source>
</evidence>
<dbReference type="SUPFAM" id="SSF142019">
    <property type="entry name" value="Nqo1 FMN-binding domain-like"/>
    <property type="match status" value="1"/>
</dbReference>
<comment type="similarity">
    <text evidence="1">Belongs to the complex I 51 kDa subunit family.</text>
</comment>
<dbReference type="GO" id="GO:0010181">
    <property type="term" value="F:FMN binding"/>
    <property type="evidence" value="ECO:0007669"/>
    <property type="project" value="InterPro"/>
</dbReference>
<reference evidence="7 8" key="1">
    <citation type="submission" date="2011-10" db="EMBL/GenBank/DDBJ databases">
        <title>The Noncontiguous Finished genome of Thermanaerovibrio velox DSM 12556.</title>
        <authorList>
            <consortium name="US DOE Joint Genome Institute (JGI-PGF)"/>
            <person name="Lucas S."/>
            <person name="Copeland A."/>
            <person name="Lapidus A."/>
            <person name="Glavina del Rio T."/>
            <person name="Dalin E."/>
            <person name="Tice H."/>
            <person name="Bruce D."/>
            <person name="Goodwin L."/>
            <person name="Pitluck S."/>
            <person name="Peters L."/>
            <person name="Mikhailova N."/>
            <person name="Teshima H."/>
            <person name="Kyrpides N."/>
            <person name="Mavromatis K."/>
            <person name="Ivanova N."/>
            <person name="Markowitz V."/>
            <person name="Cheng J.-F."/>
            <person name="Hugenholtz P."/>
            <person name="Woyke T."/>
            <person name="Wu D."/>
            <person name="Spring S."/>
            <person name="Brambilla E.-M."/>
            <person name="Klenk H.-P."/>
            <person name="Eisen J.A."/>
        </authorList>
    </citation>
    <scope>NUCLEOTIDE SEQUENCE [LARGE SCALE GENOMIC DNA]</scope>
    <source>
        <strain evidence="7 8">DSM 12556</strain>
    </source>
</reference>
<dbReference type="GO" id="GO:0008137">
    <property type="term" value="F:NADH dehydrogenase (ubiquinone) activity"/>
    <property type="evidence" value="ECO:0007669"/>
    <property type="project" value="InterPro"/>
</dbReference>
<dbReference type="PROSITE" id="PS00645">
    <property type="entry name" value="COMPLEX1_51K_2"/>
    <property type="match status" value="1"/>
</dbReference>
<dbReference type="Gene3D" id="1.20.1440.230">
    <property type="entry name" value="NADH-ubiquinone oxidoreductase 51kDa subunit, iron-sulphur binding domain"/>
    <property type="match status" value="1"/>
</dbReference>
<dbReference type="InterPro" id="IPR019575">
    <property type="entry name" value="Nuop51_4Fe4S-bd"/>
</dbReference>
<dbReference type="InterPro" id="IPR017900">
    <property type="entry name" value="4Fe4S_Fe_S_CS"/>
</dbReference>
<dbReference type="Pfam" id="PF10531">
    <property type="entry name" value="SLBB"/>
    <property type="match status" value="1"/>
</dbReference>
<dbReference type="InterPro" id="IPR036249">
    <property type="entry name" value="Thioredoxin-like_sf"/>
</dbReference>
<feature type="domain" description="4Fe-4S ferredoxin-type" evidence="6">
    <location>
        <begin position="558"/>
        <end position="588"/>
    </location>
</feature>
<keyword evidence="7" id="KW-0830">Ubiquinone</keyword>
<dbReference type="PANTHER" id="PTHR43578">
    <property type="entry name" value="NADH-QUINONE OXIDOREDUCTASE SUBUNIT F"/>
    <property type="match status" value="1"/>
</dbReference>
<dbReference type="Pfam" id="PF10589">
    <property type="entry name" value="NADH_4Fe-4S"/>
    <property type="match status" value="1"/>
</dbReference>
<dbReference type="GO" id="GO:0046872">
    <property type="term" value="F:metal ion binding"/>
    <property type="evidence" value="ECO:0007669"/>
    <property type="project" value="UniProtKB-KW"/>
</dbReference>
<dbReference type="InterPro" id="IPR017896">
    <property type="entry name" value="4Fe4S_Fe-S-bd"/>
</dbReference>
<dbReference type="InterPro" id="IPR011538">
    <property type="entry name" value="Nuo51_FMN-bd"/>
</dbReference>
<evidence type="ECO:0000259" key="6">
    <source>
        <dbReference type="PROSITE" id="PS51379"/>
    </source>
</evidence>
<dbReference type="InterPro" id="IPR037207">
    <property type="entry name" value="Nuop51_4Fe4S-bd_sf"/>
</dbReference>
<keyword evidence="8" id="KW-1185">Reference proteome</keyword>
<dbReference type="FunFam" id="1.20.1440.230:FF:000001">
    <property type="entry name" value="Mitochondrial NADH dehydrogenase flavoprotein 1"/>
    <property type="match status" value="1"/>
</dbReference>
<dbReference type="eggNOG" id="COG1894">
    <property type="taxonomic scope" value="Bacteria"/>
</dbReference>
<keyword evidence="2" id="KW-0004">4Fe-4S</keyword>
<dbReference type="SMART" id="SM00928">
    <property type="entry name" value="NADH_4Fe-4S"/>
    <property type="match status" value="1"/>
</dbReference>
<dbReference type="STRING" id="926567.TheveDRAFT_1337"/>
<dbReference type="SUPFAM" id="SSF52833">
    <property type="entry name" value="Thioredoxin-like"/>
    <property type="match status" value="1"/>
</dbReference>
<protein>
    <submittedName>
        <fullName evidence="7">NADH:ubiquinone oxidoreductase, NADH-binding (51 kD) subunit</fullName>
    </submittedName>
</protein>
<dbReference type="PROSITE" id="PS00198">
    <property type="entry name" value="4FE4S_FER_1"/>
    <property type="match status" value="1"/>
</dbReference>
<dbReference type="RefSeq" id="WP_006583950.1">
    <property type="nucleotide sequence ID" value="NZ_CM001377.1"/>
</dbReference>
<evidence type="ECO:0000256" key="2">
    <source>
        <dbReference type="ARBA" id="ARBA00022485"/>
    </source>
</evidence>